<dbReference type="InterPro" id="IPR014509">
    <property type="entry name" value="YjdF-like"/>
</dbReference>
<gene>
    <name evidence="2" type="ORF">IAB31_13210</name>
</gene>
<proteinExistence type="predicted"/>
<name>A0A9D1AEN8_9FIRM</name>
<feature type="transmembrane region" description="Helical" evidence="1">
    <location>
        <begin position="146"/>
        <end position="166"/>
    </location>
</feature>
<keyword evidence="1" id="KW-0472">Membrane</keyword>
<feature type="transmembrane region" description="Helical" evidence="1">
    <location>
        <begin position="54"/>
        <end position="73"/>
    </location>
</feature>
<keyword evidence="1" id="KW-0812">Transmembrane</keyword>
<evidence type="ECO:0000256" key="1">
    <source>
        <dbReference type="SAM" id="Phobius"/>
    </source>
</evidence>
<feature type="transmembrane region" description="Helical" evidence="1">
    <location>
        <begin position="85"/>
        <end position="107"/>
    </location>
</feature>
<accession>A0A9D1AEN8</accession>
<dbReference type="Pfam" id="PF09997">
    <property type="entry name" value="DUF2238"/>
    <property type="match status" value="1"/>
</dbReference>
<dbReference type="AlphaFoldDB" id="A0A9D1AEN8"/>
<sequence length="293" mass="33676">MKKNKNPRRWKSKFGKALWLELREHRSSFLVYTCLRVLVILMAVLQILNQNYENVFLCILTLFLLILPSAAQVTMRIELPTVLEIIILVFIFAAEILGEISEFYLIFPFWDTLLHTMNGFLAAAIGFSLVDLLNRSDKVLFQLSPLFTAIVALCFSMTIGVVWEFFEFAMDQLCGLDMQKDTVIHTISSVMLNPEGKNTAVAIREIRQVLVNGEELGVGGYLDIGLLDTMEDLIVNFIGAVVFSIFGYFYVKNRGKGNLVWRLIPRKKRKEQDYLKYGDKEKTEQEKNPEKKI</sequence>
<dbReference type="Proteomes" id="UP000886757">
    <property type="component" value="Unassembled WGS sequence"/>
</dbReference>
<protein>
    <submittedName>
        <fullName evidence="2">Uncharacterized protein</fullName>
    </submittedName>
</protein>
<organism evidence="2 3">
    <name type="scientific">Candidatus Choladousia intestinavium</name>
    <dbReference type="NCBI Taxonomy" id="2840727"/>
    <lineage>
        <taxon>Bacteria</taxon>
        <taxon>Bacillati</taxon>
        <taxon>Bacillota</taxon>
        <taxon>Clostridia</taxon>
        <taxon>Lachnospirales</taxon>
        <taxon>Lachnospiraceae</taxon>
        <taxon>Lachnospiraceae incertae sedis</taxon>
        <taxon>Candidatus Choladousia</taxon>
    </lineage>
</organism>
<evidence type="ECO:0000313" key="2">
    <source>
        <dbReference type="EMBL" id="HIR14867.1"/>
    </source>
</evidence>
<dbReference type="EMBL" id="DVGK01000155">
    <property type="protein sequence ID" value="HIR14867.1"/>
    <property type="molecule type" value="Genomic_DNA"/>
</dbReference>
<feature type="transmembrane region" description="Helical" evidence="1">
    <location>
        <begin position="29"/>
        <end position="48"/>
    </location>
</feature>
<reference evidence="2" key="1">
    <citation type="submission" date="2020-10" db="EMBL/GenBank/DDBJ databases">
        <authorList>
            <person name="Gilroy R."/>
        </authorList>
    </citation>
    <scope>NUCLEOTIDE SEQUENCE</scope>
    <source>
        <strain evidence="2">ChiSjej4B22-8148</strain>
    </source>
</reference>
<comment type="caution">
    <text evidence="2">The sequence shown here is derived from an EMBL/GenBank/DDBJ whole genome shotgun (WGS) entry which is preliminary data.</text>
</comment>
<feature type="transmembrane region" description="Helical" evidence="1">
    <location>
        <begin position="113"/>
        <end position="134"/>
    </location>
</feature>
<evidence type="ECO:0000313" key="3">
    <source>
        <dbReference type="Proteomes" id="UP000886757"/>
    </source>
</evidence>
<reference evidence="2" key="2">
    <citation type="journal article" date="2021" name="PeerJ">
        <title>Extensive microbial diversity within the chicken gut microbiome revealed by metagenomics and culture.</title>
        <authorList>
            <person name="Gilroy R."/>
            <person name="Ravi A."/>
            <person name="Getino M."/>
            <person name="Pursley I."/>
            <person name="Horton D.L."/>
            <person name="Alikhan N.F."/>
            <person name="Baker D."/>
            <person name="Gharbi K."/>
            <person name="Hall N."/>
            <person name="Watson M."/>
            <person name="Adriaenssens E.M."/>
            <person name="Foster-Nyarko E."/>
            <person name="Jarju S."/>
            <person name="Secka A."/>
            <person name="Antonio M."/>
            <person name="Oren A."/>
            <person name="Chaudhuri R.R."/>
            <person name="La Ragione R."/>
            <person name="Hildebrand F."/>
            <person name="Pallen M.J."/>
        </authorList>
    </citation>
    <scope>NUCLEOTIDE SEQUENCE</scope>
    <source>
        <strain evidence="2">ChiSjej4B22-8148</strain>
    </source>
</reference>
<keyword evidence="1" id="KW-1133">Transmembrane helix</keyword>
<feature type="transmembrane region" description="Helical" evidence="1">
    <location>
        <begin position="233"/>
        <end position="251"/>
    </location>
</feature>